<evidence type="ECO:0000313" key="4">
    <source>
        <dbReference type="EMBL" id="MEM5499906.1"/>
    </source>
</evidence>
<evidence type="ECO:0000256" key="1">
    <source>
        <dbReference type="SAM" id="Phobius"/>
    </source>
</evidence>
<name>A0ABU9T198_9ALTE</name>
<organism evidence="4 5">
    <name type="scientific">Paraglaciecola mesophila</name>
    <dbReference type="NCBI Taxonomy" id="197222"/>
    <lineage>
        <taxon>Bacteria</taxon>
        <taxon>Pseudomonadati</taxon>
        <taxon>Pseudomonadota</taxon>
        <taxon>Gammaproteobacteria</taxon>
        <taxon>Alteromonadales</taxon>
        <taxon>Alteromonadaceae</taxon>
        <taxon>Paraglaciecola</taxon>
    </lineage>
</organism>
<sequence length="365" mass="42128">MTKKVLHVFGIMNRGGAELRTLSTLERMRKLGVEYEFLVLSGQKGVLDQEITKRGSKVHYCPLSLTFFFQFMSILKAGKYDVVHSHVSLVSGVILFISWLGGIKRRVAHFRSTHDVENPSALRRIRDKFLRRLLLTFSHYIAGVCEATLDAFWHFDWREDSRFRVIYNGFEQHNVVYQERFWHDYLGVSADNKIIINVSRMHEQKNHPRLIEIFCEYCQKNNDAVLVLIGKEDPEIKQQLQRIGALKNADERIFYLGEKAQVLPFMKHANMMLFPSKWEGLPGAVLEAASLGVPVLASDIPGVLEIAQQLDVVHYFPLVQSNQSWALQITQLLSQPLEHEVGRQTFKNSVFQLDHNVKQLYALYA</sequence>
<reference evidence="4 5" key="1">
    <citation type="submission" date="2024-03" db="EMBL/GenBank/DDBJ databases">
        <title>Community enrichment and isolation of bacterial strains for fucoidan degradation.</title>
        <authorList>
            <person name="Sichert A."/>
        </authorList>
    </citation>
    <scope>NUCLEOTIDE SEQUENCE [LARGE SCALE GENOMIC DNA]</scope>
    <source>
        <strain evidence="4 5">AS12</strain>
    </source>
</reference>
<keyword evidence="4" id="KW-0808">Transferase</keyword>
<dbReference type="Pfam" id="PF13439">
    <property type="entry name" value="Glyco_transf_4"/>
    <property type="match status" value="1"/>
</dbReference>
<dbReference type="EMBL" id="JBBMQS010000023">
    <property type="protein sequence ID" value="MEM5499906.1"/>
    <property type="molecule type" value="Genomic_DNA"/>
</dbReference>
<evidence type="ECO:0000259" key="3">
    <source>
        <dbReference type="Pfam" id="PF13439"/>
    </source>
</evidence>
<accession>A0ABU9T198</accession>
<dbReference type="GO" id="GO:0016757">
    <property type="term" value="F:glycosyltransferase activity"/>
    <property type="evidence" value="ECO:0007669"/>
    <property type="project" value="UniProtKB-KW"/>
</dbReference>
<feature type="transmembrane region" description="Helical" evidence="1">
    <location>
        <begin position="133"/>
        <end position="155"/>
    </location>
</feature>
<feature type="transmembrane region" description="Helical" evidence="1">
    <location>
        <begin position="83"/>
        <end position="103"/>
    </location>
</feature>
<dbReference type="Gene3D" id="3.40.50.2000">
    <property type="entry name" value="Glycogen Phosphorylase B"/>
    <property type="match status" value="2"/>
</dbReference>
<keyword evidence="4" id="KW-0328">Glycosyltransferase</keyword>
<evidence type="ECO:0000259" key="2">
    <source>
        <dbReference type="Pfam" id="PF00534"/>
    </source>
</evidence>
<comment type="caution">
    <text evidence="4">The sequence shown here is derived from an EMBL/GenBank/DDBJ whole genome shotgun (WGS) entry which is preliminary data.</text>
</comment>
<keyword evidence="1" id="KW-0812">Transmembrane</keyword>
<feature type="domain" description="Glycosyl transferase family 1" evidence="2">
    <location>
        <begin position="183"/>
        <end position="338"/>
    </location>
</feature>
<dbReference type="SUPFAM" id="SSF53756">
    <property type="entry name" value="UDP-Glycosyltransferase/glycogen phosphorylase"/>
    <property type="match status" value="1"/>
</dbReference>
<dbReference type="Pfam" id="PF00534">
    <property type="entry name" value="Glycos_transf_1"/>
    <property type="match status" value="1"/>
</dbReference>
<feature type="transmembrane region" description="Helical" evidence="1">
    <location>
        <begin position="58"/>
        <end position="77"/>
    </location>
</feature>
<dbReference type="RefSeq" id="WP_342882874.1">
    <property type="nucleotide sequence ID" value="NZ_JBBMQS010000023.1"/>
</dbReference>
<evidence type="ECO:0000313" key="5">
    <source>
        <dbReference type="Proteomes" id="UP001461163"/>
    </source>
</evidence>
<dbReference type="InterPro" id="IPR028098">
    <property type="entry name" value="Glyco_trans_4-like_N"/>
</dbReference>
<protein>
    <submittedName>
        <fullName evidence="4">Glycosyltransferase</fullName>
        <ecNumber evidence="4">2.4.-.-</ecNumber>
    </submittedName>
</protein>
<dbReference type="PANTHER" id="PTHR12526">
    <property type="entry name" value="GLYCOSYLTRANSFERASE"/>
    <property type="match status" value="1"/>
</dbReference>
<keyword evidence="1" id="KW-0472">Membrane</keyword>
<proteinExistence type="predicted"/>
<dbReference type="InterPro" id="IPR001296">
    <property type="entry name" value="Glyco_trans_1"/>
</dbReference>
<dbReference type="EC" id="2.4.-.-" evidence="4"/>
<dbReference type="Proteomes" id="UP001461163">
    <property type="component" value="Unassembled WGS sequence"/>
</dbReference>
<feature type="domain" description="Glycosyltransferase subfamily 4-like N-terminal" evidence="3">
    <location>
        <begin position="15"/>
        <end position="170"/>
    </location>
</feature>
<gene>
    <name evidence="4" type="ORF">WNY77_21060</name>
</gene>
<keyword evidence="5" id="KW-1185">Reference proteome</keyword>
<dbReference type="PANTHER" id="PTHR12526:SF630">
    <property type="entry name" value="GLYCOSYLTRANSFERASE"/>
    <property type="match status" value="1"/>
</dbReference>
<keyword evidence="1" id="KW-1133">Transmembrane helix</keyword>